<dbReference type="GO" id="GO:0005524">
    <property type="term" value="F:ATP binding"/>
    <property type="evidence" value="ECO:0007669"/>
    <property type="project" value="UniProtKB-KW"/>
</dbReference>
<dbReference type="GO" id="GO:0016887">
    <property type="term" value="F:ATP hydrolysis activity"/>
    <property type="evidence" value="ECO:0007669"/>
    <property type="project" value="InterPro"/>
</dbReference>
<dbReference type="InterPro" id="IPR047957">
    <property type="entry name" value="ABC_AprD-like_6TM"/>
</dbReference>
<dbReference type="STRING" id="69222.BG55_01505"/>
<evidence type="ECO:0000256" key="4">
    <source>
        <dbReference type="ARBA" id="ARBA00022448"/>
    </source>
</evidence>
<dbReference type="PANTHER" id="PTHR24221">
    <property type="entry name" value="ATP-BINDING CASSETTE SUB-FAMILY B"/>
    <property type="match status" value="1"/>
</dbReference>
<dbReference type="InterPro" id="IPR039421">
    <property type="entry name" value="Type_1_exporter"/>
</dbReference>
<evidence type="ECO:0000313" key="17">
    <source>
        <dbReference type="Proteomes" id="UP000019918"/>
    </source>
</evidence>
<dbReference type="GO" id="GO:0008559">
    <property type="term" value="F:ABC-type xenobiotic transporter activity"/>
    <property type="evidence" value="ECO:0007669"/>
    <property type="project" value="UniProtKB-EC"/>
</dbReference>
<name>A0A014Q1G7_9GAMM</name>
<evidence type="ECO:0000256" key="12">
    <source>
        <dbReference type="SAM" id="MobiDB-lite"/>
    </source>
</evidence>
<feature type="transmembrane region" description="Helical" evidence="13">
    <location>
        <begin position="58"/>
        <end position="78"/>
    </location>
</feature>
<keyword evidence="4" id="KW-0813">Transport</keyword>
<dbReference type="FunFam" id="3.40.50.300:FF:001444">
    <property type="entry name" value="ABC transporter ATP-binding protein"/>
    <property type="match status" value="1"/>
</dbReference>
<dbReference type="PROSITE" id="PS50929">
    <property type="entry name" value="ABC_TM1F"/>
    <property type="match status" value="1"/>
</dbReference>
<dbReference type="PANTHER" id="PTHR24221:SF248">
    <property type="entry name" value="ABC TRANSPORTER TRANSMEMBRANE REGION"/>
    <property type="match status" value="1"/>
</dbReference>
<organism evidence="16 17">
    <name type="scientific">Erwinia mallotivora</name>
    <dbReference type="NCBI Taxonomy" id="69222"/>
    <lineage>
        <taxon>Bacteria</taxon>
        <taxon>Pseudomonadati</taxon>
        <taxon>Pseudomonadota</taxon>
        <taxon>Gammaproteobacteria</taxon>
        <taxon>Enterobacterales</taxon>
        <taxon>Erwiniaceae</taxon>
        <taxon>Erwinia</taxon>
    </lineage>
</organism>
<dbReference type="GO" id="GO:0005886">
    <property type="term" value="C:plasma membrane"/>
    <property type="evidence" value="ECO:0007669"/>
    <property type="project" value="UniProtKB-SubCell"/>
</dbReference>
<dbReference type="SUPFAM" id="SSF90123">
    <property type="entry name" value="ABC transporter transmembrane region"/>
    <property type="match status" value="1"/>
</dbReference>
<dbReference type="Proteomes" id="UP000019918">
    <property type="component" value="Unassembled WGS sequence"/>
</dbReference>
<dbReference type="PROSITE" id="PS00211">
    <property type="entry name" value="ABC_TRANSPORTER_1"/>
    <property type="match status" value="1"/>
</dbReference>
<dbReference type="PATRIC" id="fig|69222.5.peg.323"/>
<keyword evidence="10 13" id="KW-0472">Membrane</keyword>
<comment type="caution">
    <text evidence="16">The sequence shown here is derived from an EMBL/GenBank/DDBJ whole genome shotgun (WGS) entry which is preliminary data.</text>
</comment>
<evidence type="ECO:0000256" key="1">
    <source>
        <dbReference type="ARBA" id="ARBA00004651"/>
    </source>
</evidence>
<evidence type="ECO:0000256" key="10">
    <source>
        <dbReference type="ARBA" id="ARBA00023136"/>
    </source>
</evidence>
<evidence type="ECO:0000256" key="9">
    <source>
        <dbReference type="ARBA" id="ARBA00022989"/>
    </source>
</evidence>
<keyword evidence="17" id="KW-1185">Reference proteome</keyword>
<feature type="transmembrane region" description="Helical" evidence="13">
    <location>
        <begin position="21"/>
        <end position="46"/>
    </location>
</feature>
<dbReference type="GO" id="GO:0030253">
    <property type="term" value="P:protein secretion by the type I secretion system"/>
    <property type="evidence" value="ECO:0007669"/>
    <property type="project" value="InterPro"/>
</dbReference>
<evidence type="ECO:0000256" key="7">
    <source>
        <dbReference type="ARBA" id="ARBA00022741"/>
    </source>
</evidence>
<evidence type="ECO:0000256" key="8">
    <source>
        <dbReference type="ARBA" id="ARBA00022840"/>
    </source>
</evidence>
<dbReference type="InterPro" id="IPR027417">
    <property type="entry name" value="P-loop_NTPase"/>
</dbReference>
<evidence type="ECO:0000259" key="14">
    <source>
        <dbReference type="PROSITE" id="PS50893"/>
    </source>
</evidence>
<evidence type="ECO:0000259" key="15">
    <source>
        <dbReference type="PROSITE" id="PS50929"/>
    </source>
</evidence>
<evidence type="ECO:0000256" key="3">
    <source>
        <dbReference type="ARBA" id="ARBA00012191"/>
    </source>
</evidence>
<reference evidence="16 17" key="1">
    <citation type="submission" date="2014-02" db="EMBL/GenBank/DDBJ databases">
        <title>Draft genome of Erwinia mallotivora strain BT-MARDI, a papaya dieback pathogen.</title>
        <authorList>
            <person name="Redzuan R."/>
            <person name="Abu Bakar N."/>
            <person name="Badrun R."/>
            <person name="Mohd Raih M.F."/>
            <person name="Rozano L."/>
            <person name="Mat Amin N."/>
        </authorList>
    </citation>
    <scope>NUCLEOTIDE SEQUENCE [LARGE SCALE GENOMIC DNA]</scope>
    <source>
        <strain evidence="16 17">BT-MARDI</strain>
    </source>
</reference>
<dbReference type="PROSITE" id="PS50893">
    <property type="entry name" value="ABC_TRANSPORTER_2"/>
    <property type="match status" value="1"/>
</dbReference>
<dbReference type="GO" id="GO:0030256">
    <property type="term" value="C:type I protein secretion system complex"/>
    <property type="evidence" value="ECO:0007669"/>
    <property type="project" value="InterPro"/>
</dbReference>
<comment type="catalytic activity">
    <reaction evidence="11">
        <text>ATP + H2O + xenobioticSide 1 = ADP + phosphate + xenobioticSide 2.</text>
        <dbReference type="EC" id="7.6.2.2"/>
    </reaction>
</comment>
<dbReference type="InterPro" id="IPR003439">
    <property type="entry name" value="ABC_transporter-like_ATP-bd"/>
</dbReference>
<dbReference type="InterPro" id="IPR003593">
    <property type="entry name" value="AAA+_ATPase"/>
</dbReference>
<dbReference type="AlphaFoldDB" id="A0A014Q1G7"/>
<evidence type="ECO:0000256" key="11">
    <source>
        <dbReference type="ARBA" id="ARBA00034018"/>
    </source>
</evidence>
<dbReference type="InterPro" id="IPR017871">
    <property type="entry name" value="ABC_transporter-like_CS"/>
</dbReference>
<dbReference type="EC" id="7.6.2.2" evidence="3"/>
<sequence>MLMIKSANELSGFILSRYQPLIKVALFSAVINLLMLTPSVYMLQIYDRVLGSGNSDTLLMLTLLAVLMFTLLAILEYIRSMVVIRLGNQLDSQFAARVWLAVSQSSLQQNKTDAGQMLNELSALRQFLTGSALFIFFDAPWFPIYLLIIFLFNPWMGWLAMTGALLLTGLAILNEQLSRRLLKDAGHFARLSAQNASACLHQAEVIAAMGMLSGLKKRWYNLHLRFVFYQCCASERAALLTAVSKSCRLALQSVMLGLGAWLAIRGEITPGMMIAGSILTGRALAPIEQLTGIWKHYRSARLSWGRLVNLLDAFPPPPFALPLPAPQGHLSVENISCIPTGASISVLQNVSFSVQPGDLLLIAGPSASGKSCLARVVSGIWPVTEGSVRLDQADIHQWDRQSLGPHIGYLPQDVALFSGTVAENIARFQEIDAEKVVIAARMAGVHELILHFPDGYDTHINDGGAGLSGGQKQRIGLARALYGNPTLVVLDEPNASLDDAGEKALHQALRTLRQGKKTVVVISHRPGLLSLSNHLLILDSGRVKHYGPTQTLLKTLSRQGASDREKQQETHHVD</sequence>
<comment type="subcellular location">
    <subcellularLocation>
        <location evidence="1">Cell membrane</location>
        <topology evidence="1">Multi-pass membrane protein</topology>
    </subcellularLocation>
</comment>
<protein>
    <recommendedName>
        <fullName evidence="3">ABC-type xenobiotic transporter</fullName>
        <ecNumber evidence="3">7.6.2.2</ecNumber>
    </recommendedName>
</protein>
<feature type="region of interest" description="Disordered" evidence="12">
    <location>
        <begin position="554"/>
        <end position="574"/>
    </location>
</feature>
<evidence type="ECO:0000313" key="16">
    <source>
        <dbReference type="EMBL" id="EXU77027.1"/>
    </source>
</evidence>
<keyword evidence="7" id="KW-0547">Nucleotide-binding</keyword>
<dbReference type="GO" id="GO:0034040">
    <property type="term" value="F:ATPase-coupled lipid transmembrane transporter activity"/>
    <property type="evidence" value="ECO:0007669"/>
    <property type="project" value="TreeGrafter"/>
</dbReference>
<dbReference type="EMBL" id="JFHN01000018">
    <property type="protein sequence ID" value="EXU77027.1"/>
    <property type="molecule type" value="Genomic_DNA"/>
</dbReference>
<dbReference type="SMART" id="SM00382">
    <property type="entry name" value="AAA"/>
    <property type="match status" value="1"/>
</dbReference>
<dbReference type="Gene3D" id="1.20.1560.10">
    <property type="entry name" value="ABC transporter type 1, transmembrane domain"/>
    <property type="match status" value="1"/>
</dbReference>
<dbReference type="Pfam" id="PF00664">
    <property type="entry name" value="ABC_membrane"/>
    <property type="match status" value="1"/>
</dbReference>
<dbReference type="SUPFAM" id="SSF52540">
    <property type="entry name" value="P-loop containing nucleoside triphosphate hydrolases"/>
    <property type="match status" value="1"/>
</dbReference>
<proteinExistence type="inferred from homology"/>
<dbReference type="Pfam" id="PF00005">
    <property type="entry name" value="ABC_tran"/>
    <property type="match status" value="1"/>
</dbReference>
<feature type="transmembrane region" description="Helical" evidence="13">
    <location>
        <begin position="127"/>
        <end position="149"/>
    </location>
</feature>
<dbReference type="InterPro" id="IPR036640">
    <property type="entry name" value="ABC1_TM_sf"/>
</dbReference>
<gene>
    <name evidence="16" type="ORF">BG55_01505</name>
</gene>
<evidence type="ECO:0000256" key="13">
    <source>
        <dbReference type="SAM" id="Phobius"/>
    </source>
</evidence>
<keyword evidence="6 13" id="KW-0812">Transmembrane</keyword>
<dbReference type="Gene3D" id="3.40.50.300">
    <property type="entry name" value="P-loop containing nucleotide triphosphate hydrolases"/>
    <property type="match status" value="1"/>
</dbReference>
<dbReference type="NCBIfam" id="TIGR01842">
    <property type="entry name" value="type_I_sec_PrtD"/>
    <property type="match status" value="1"/>
</dbReference>
<accession>A0A014Q1G7</accession>
<dbReference type="InterPro" id="IPR011527">
    <property type="entry name" value="ABC1_TM_dom"/>
</dbReference>
<feature type="domain" description="ABC transmembrane type-1" evidence="15">
    <location>
        <begin position="24"/>
        <end position="299"/>
    </location>
</feature>
<dbReference type="CDD" id="cd18586">
    <property type="entry name" value="ABC_6TM_PrtD_like"/>
    <property type="match status" value="1"/>
</dbReference>
<evidence type="ECO:0000256" key="5">
    <source>
        <dbReference type="ARBA" id="ARBA00022475"/>
    </source>
</evidence>
<comment type="similarity">
    <text evidence="2">Belongs to the ABC transporter superfamily. Drug exporter-2 (TC 3.A.1.117) family.</text>
</comment>
<feature type="domain" description="ABC transporter" evidence="14">
    <location>
        <begin position="330"/>
        <end position="565"/>
    </location>
</feature>
<feature type="compositionally biased region" description="Basic and acidic residues" evidence="12">
    <location>
        <begin position="561"/>
        <end position="574"/>
    </location>
</feature>
<keyword evidence="5" id="KW-1003">Cell membrane</keyword>
<evidence type="ECO:0000256" key="2">
    <source>
        <dbReference type="ARBA" id="ARBA00006526"/>
    </source>
</evidence>
<feature type="transmembrane region" description="Helical" evidence="13">
    <location>
        <begin position="155"/>
        <end position="173"/>
    </location>
</feature>
<dbReference type="InterPro" id="IPR010128">
    <property type="entry name" value="ATPase_T1SS_PrtD-like"/>
</dbReference>
<keyword evidence="9 13" id="KW-1133">Transmembrane helix</keyword>
<evidence type="ECO:0000256" key="6">
    <source>
        <dbReference type="ARBA" id="ARBA00022692"/>
    </source>
</evidence>
<keyword evidence="8" id="KW-0067">ATP-binding</keyword>